<dbReference type="AlphaFoldDB" id="A0A820S316"/>
<dbReference type="SUPFAM" id="SSF49785">
    <property type="entry name" value="Galactose-binding domain-like"/>
    <property type="match status" value="1"/>
</dbReference>
<organism evidence="1 2">
    <name type="scientific">Adineta steineri</name>
    <dbReference type="NCBI Taxonomy" id="433720"/>
    <lineage>
        <taxon>Eukaryota</taxon>
        <taxon>Metazoa</taxon>
        <taxon>Spiralia</taxon>
        <taxon>Gnathifera</taxon>
        <taxon>Rotifera</taxon>
        <taxon>Eurotatoria</taxon>
        <taxon>Bdelloidea</taxon>
        <taxon>Adinetida</taxon>
        <taxon>Adinetidae</taxon>
        <taxon>Adineta</taxon>
    </lineage>
</organism>
<sequence>MSETTDDLSKINFDSDWQCCQQTIDKIDDVTISTLTSMHDDYQWVSVKLPHNLEIKKKNYNCWYRKQFNWIISEEQPDQQIDLSFKSSKNDTNLNISDAT</sequence>
<comment type="caution">
    <text evidence="1">The sequence shown here is derived from an EMBL/GenBank/DDBJ whole genome shotgun (WGS) entry which is preliminary data.</text>
</comment>
<dbReference type="InterPro" id="IPR008979">
    <property type="entry name" value="Galactose-bd-like_sf"/>
</dbReference>
<name>A0A820S316_9BILA</name>
<protein>
    <submittedName>
        <fullName evidence="1">Uncharacterized protein</fullName>
    </submittedName>
</protein>
<reference evidence="1" key="1">
    <citation type="submission" date="2021-02" db="EMBL/GenBank/DDBJ databases">
        <authorList>
            <person name="Nowell W R."/>
        </authorList>
    </citation>
    <scope>NUCLEOTIDE SEQUENCE</scope>
</reference>
<accession>A0A820S316</accession>
<evidence type="ECO:0000313" key="1">
    <source>
        <dbReference type="EMBL" id="CAF4446722.1"/>
    </source>
</evidence>
<evidence type="ECO:0000313" key="2">
    <source>
        <dbReference type="Proteomes" id="UP000663844"/>
    </source>
</evidence>
<feature type="non-terminal residue" evidence="1">
    <location>
        <position position="100"/>
    </location>
</feature>
<proteinExistence type="predicted"/>
<dbReference type="EMBL" id="CAJOAZ010032341">
    <property type="protein sequence ID" value="CAF4446722.1"/>
    <property type="molecule type" value="Genomic_DNA"/>
</dbReference>
<gene>
    <name evidence="1" type="ORF">OXD698_LOCUS54146</name>
</gene>
<dbReference type="Proteomes" id="UP000663844">
    <property type="component" value="Unassembled WGS sequence"/>
</dbReference>
<dbReference type="Gene3D" id="2.60.120.260">
    <property type="entry name" value="Galactose-binding domain-like"/>
    <property type="match status" value="1"/>
</dbReference>